<name>A0A8S3WUQ8_PARAO</name>
<dbReference type="OrthoDB" id="7441288at2759"/>
<dbReference type="AlphaFoldDB" id="A0A8S3WUQ8"/>
<reference evidence="2" key="1">
    <citation type="submission" date="2021-04" db="EMBL/GenBank/DDBJ databases">
        <authorList>
            <person name="Tunstrom K."/>
        </authorList>
    </citation>
    <scope>NUCLEOTIDE SEQUENCE</scope>
</reference>
<evidence type="ECO:0000313" key="2">
    <source>
        <dbReference type="EMBL" id="CAG4979764.1"/>
    </source>
</evidence>
<organism evidence="2 3">
    <name type="scientific">Parnassius apollo</name>
    <name type="common">Apollo butterfly</name>
    <name type="synonym">Papilio apollo</name>
    <dbReference type="NCBI Taxonomy" id="110799"/>
    <lineage>
        <taxon>Eukaryota</taxon>
        <taxon>Metazoa</taxon>
        <taxon>Ecdysozoa</taxon>
        <taxon>Arthropoda</taxon>
        <taxon>Hexapoda</taxon>
        <taxon>Insecta</taxon>
        <taxon>Pterygota</taxon>
        <taxon>Neoptera</taxon>
        <taxon>Endopterygota</taxon>
        <taxon>Lepidoptera</taxon>
        <taxon>Glossata</taxon>
        <taxon>Ditrysia</taxon>
        <taxon>Papilionoidea</taxon>
        <taxon>Papilionidae</taxon>
        <taxon>Parnassiinae</taxon>
        <taxon>Parnassini</taxon>
        <taxon>Parnassius</taxon>
        <taxon>Parnassius</taxon>
    </lineage>
</organism>
<accession>A0A8S3WUQ8</accession>
<keyword evidence="1" id="KW-0732">Signal</keyword>
<comment type="caution">
    <text evidence="2">The sequence shown here is derived from an EMBL/GenBank/DDBJ whole genome shotgun (WGS) entry which is preliminary data.</text>
</comment>
<proteinExistence type="predicted"/>
<gene>
    <name evidence="2" type="ORF">PAPOLLO_LOCUS10010</name>
</gene>
<keyword evidence="3" id="KW-1185">Reference proteome</keyword>
<dbReference type="EMBL" id="CAJQZP010000693">
    <property type="protein sequence ID" value="CAG4979764.1"/>
    <property type="molecule type" value="Genomic_DNA"/>
</dbReference>
<evidence type="ECO:0000256" key="1">
    <source>
        <dbReference type="SAM" id="SignalP"/>
    </source>
</evidence>
<dbReference type="Proteomes" id="UP000691718">
    <property type="component" value="Unassembled WGS sequence"/>
</dbReference>
<feature type="chain" id="PRO_5035787582" evidence="1">
    <location>
        <begin position="26"/>
        <end position="100"/>
    </location>
</feature>
<protein>
    <submittedName>
        <fullName evidence="2">(apollo) hypothetical protein</fullName>
    </submittedName>
</protein>
<evidence type="ECO:0000313" key="3">
    <source>
        <dbReference type="Proteomes" id="UP000691718"/>
    </source>
</evidence>
<feature type="signal peptide" evidence="1">
    <location>
        <begin position="1"/>
        <end position="25"/>
    </location>
</feature>
<sequence length="100" mass="11243">MMSFVKVTNALPIMLLLGLINISSTEIVTSSDRIELVLPVLAPPMNSRARVTETAKDYPVLWLLANNNISKKEEVRSGTESQPIYVERLEERINPRHAVI</sequence>